<dbReference type="EMBL" id="KN837169">
    <property type="protein sequence ID" value="KIJ37447.1"/>
    <property type="molecule type" value="Genomic_DNA"/>
</dbReference>
<keyword evidence="3" id="KW-1185">Reference proteome</keyword>
<feature type="compositionally biased region" description="Polar residues" evidence="1">
    <location>
        <begin position="343"/>
        <end position="369"/>
    </location>
</feature>
<evidence type="ECO:0000313" key="2">
    <source>
        <dbReference type="EMBL" id="KIJ37447.1"/>
    </source>
</evidence>
<proteinExistence type="predicted"/>
<dbReference type="Proteomes" id="UP000054279">
    <property type="component" value="Unassembled WGS sequence"/>
</dbReference>
<feature type="region of interest" description="Disordered" evidence="1">
    <location>
        <begin position="240"/>
        <end position="276"/>
    </location>
</feature>
<evidence type="ECO:0008006" key="4">
    <source>
        <dbReference type="Google" id="ProtNLM"/>
    </source>
</evidence>
<dbReference type="Pfam" id="PF08045">
    <property type="entry name" value="CDC14"/>
    <property type="match status" value="1"/>
</dbReference>
<dbReference type="InterPro" id="IPR012535">
    <property type="entry name" value="Cell_div_Cdc14"/>
</dbReference>
<feature type="region of interest" description="Disordered" evidence="1">
    <location>
        <begin position="343"/>
        <end position="397"/>
    </location>
</feature>
<reference evidence="2 3" key="1">
    <citation type="submission" date="2014-06" db="EMBL/GenBank/DDBJ databases">
        <title>Evolutionary Origins and Diversification of the Mycorrhizal Mutualists.</title>
        <authorList>
            <consortium name="DOE Joint Genome Institute"/>
            <consortium name="Mycorrhizal Genomics Consortium"/>
            <person name="Kohler A."/>
            <person name="Kuo A."/>
            <person name="Nagy L.G."/>
            <person name="Floudas D."/>
            <person name="Copeland A."/>
            <person name="Barry K.W."/>
            <person name="Cichocki N."/>
            <person name="Veneault-Fourrey C."/>
            <person name="LaButti K."/>
            <person name="Lindquist E.A."/>
            <person name="Lipzen A."/>
            <person name="Lundell T."/>
            <person name="Morin E."/>
            <person name="Murat C."/>
            <person name="Riley R."/>
            <person name="Ohm R."/>
            <person name="Sun H."/>
            <person name="Tunlid A."/>
            <person name="Henrissat B."/>
            <person name="Grigoriev I.V."/>
            <person name="Hibbett D.S."/>
            <person name="Martin F."/>
        </authorList>
    </citation>
    <scope>NUCLEOTIDE SEQUENCE [LARGE SCALE GENOMIC DNA]</scope>
    <source>
        <strain evidence="2 3">SS14</strain>
    </source>
</reference>
<name>A0A0C9V7D9_SPHS4</name>
<feature type="compositionally biased region" description="Low complexity" evidence="1">
    <location>
        <begin position="247"/>
        <end position="261"/>
    </location>
</feature>
<evidence type="ECO:0000256" key="1">
    <source>
        <dbReference type="SAM" id="MobiDB-lite"/>
    </source>
</evidence>
<protein>
    <recommendedName>
        <fullName evidence="4">Cell division control protein 14</fullName>
    </recommendedName>
</protein>
<dbReference type="PANTHER" id="PTHR34065:SF1">
    <property type="entry name" value="CELL DIVISION CONTROL PROTEIN 14"/>
    <property type="match status" value="1"/>
</dbReference>
<dbReference type="PANTHER" id="PTHR34065">
    <property type="entry name" value="CELL DIVISION CONTROL PROTEIN 14"/>
    <property type="match status" value="1"/>
</dbReference>
<gene>
    <name evidence="2" type="ORF">M422DRAFT_33770</name>
</gene>
<organism evidence="2 3">
    <name type="scientific">Sphaerobolus stellatus (strain SS14)</name>
    <dbReference type="NCBI Taxonomy" id="990650"/>
    <lineage>
        <taxon>Eukaryota</taxon>
        <taxon>Fungi</taxon>
        <taxon>Dikarya</taxon>
        <taxon>Basidiomycota</taxon>
        <taxon>Agaricomycotina</taxon>
        <taxon>Agaricomycetes</taxon>
        <taxon>Phallomycetidae</taxon>
        <taxon>Geastrales</taxon>
        <taxon>Sphaerobolaceae</taxon>
        <taxon>Sphaerobolus</taxon>
    </lineage>
</organism>
<dbReference type="AlphaFoldDB" id="A0A0C9V7D9"/>
<sequence>MKIISRPKIYVLHQLSSSRAYIARRTKAVESLEQLLAEICASDKTTKLEFFLKLQDGFECNGVCISTVHCIELVTNLLELVINSTGTTGDNFILVENPGPDAASLSQLIIQLLCVLQGVSLLHPPSKLFIDLQAISKHLYPSPLSSTAKTPSKPPSPNANPTLASSTIDVLLCVLVDAPSPTRTFEEIGGVEVVVKTLKRTGVPQDIRIKCLEFLYFYLLDETGDIPAMNLKTGTPIIRSSSEEGFSPQKSSSAISRSPSSPEVPRTPRKPRNLGLLRKEPLDFVPITPKKAQVARLGVGTPRKSLGRTPLGKLGTGEVPPLPASPIKRVYENVIPPLPASPTKRTYGNVTPPTLASPMKCSQNSNTPFAAQGQGGSPEHGERRRTTQEKKEILSGLLGNVDTLVESVSKSGIWGLG</sequence>
<accession>A0A0C9V7D9</accession>
<dbReference type="OrthoDB" id="5357220at2759"/>
<evidence type="ECO:0000313" key="3">
    <source>
        <dbReference type="Proteomes" id="UP000054279"/>
    </source>
</evidence>
<dbReference type="HOGENOM" id="CLU_043859_0_0_1"/>
<feature type="region of interest" description="Disordered" evidence="1">
    <location>
        <begin position="301"/>
        <end position="320"/>
    </location>
</feature>
<feature type="compositionally biased region" description="Basic and acidic residues" evidence="1">
    <location>
        <begin position="379"/>
        <end position="393"/>
    </location>
</feature>